<gene>
    <name evidence="1" type="ORF">WH47_11894</name>
</gene>
<reference evidence="1 2" key="1">
    <citation type="submission" date="2015-07" db="EMBL/GenBank/DDBJ databases">
        <title>The genome of Habropoda laboriosa.</title>
        <authorList>
            <person name="Pan H."/>
            <person name="Kapheim K."/>
        </authorList>
    </citation>
    <scope>NUCLEOTIDE SEQUENCE [LARGE SCALE GENOMIC DNA]</scope>
    <source>
        <strain evidence="1">0110345459</strain>
    </source>
</reference>
<evidence type="ECO:0000313" key="1">
    <source>
        <dbReference type="EMBL" id="KOC59383.1"/>
    </source>
</evidence>
<name>A0A0L7QL82_9HYME</name>
<proteinExistence type="predicted"/>
<dbReference type="InterPro" id="IPR036397">
    <property type="entry name" value="RNaseH_sf"/>
</dbReference>
<organism evidence="1 2">
    <name type="scientific">Habropoda laboriosa</name>
    <dbReference type="NCBI Taxonomy" id="597456"/>
    <lineage>
        <taxon>Eukaryota</taxon>
        <taxon>Metazoa</taxon>
        <taxon>Ecdysozoa</taxon>
        <taxon>Arthropoda</taxon>
        <taxon>Hexapoda</taxon>
        <taxon>Insecta</taxon>
        <taxon>Pterygota</taxon>
        <taxon>Neoptera</taxon>
        <taxon>Endopterygota</taxon>
        <taxon>Hymenoptera</taxon>
        <taxon>Apocrita</taxon>
        <taxon>Aculeata</taxon>
        <taxon>Apoidea</taxon>
        <taxon>Anthophila</taxon>
        <taxon>Apidae</taxon>
        <taxon>Habropoda</taxon>
    </lineage>
</organism>
<dbReference type="AlphaFoldDB" id="A0A0L7QL82"/>
<accession>A0A0L7QL82</accession>
<evidence type="ECO:0000313" key="2">
    <source>
        <dbReference type="Proteomes" id="UP000053825"/>
    </source>
</evidence>
<evidence type="ECO:0008006" key="3">
    <source>
        <dbReference type="Google" id="ProtNLM"/>
    </source>
</evidence>
<dbReference type="Gene3D" id="3.30.420.10">
    <property type="entry name" value="Ribonuclease H-like superfamily/Ribonuclease H"/>
    <property type="match status" value="1"/>
</dbReference>
<sequence length="74" mass="8660">MSLARVCNLKFIEGNVDKHDYFNILKENLKNSAEKLGIVNCFKFYSDNDPKHTSHMVKMWQLYNCPKVINTPPQ</sequence>
<dbReference type="EMBL" id="KQ414925">
    <property type="protein sequence ID" value="KOC59383.1"/>
    <property type="molecule type" value="Genomic_DNA"/>
</dbReference>
<keyword evidence="2" id="KW-1185">Reference proteome</keyword>
<dbReference type="GO" id="GO:0003676">
    <property type="term" value="F:nucleic acid binding"/>
    <property type="evidence" value="ECO:0007669"/>
    <property type="project" value="InterPro"/>
</dbReference>
<protein>
    <recommendedName>
        <fullName evidence="3">Transposable element Tcb1 transposase</fullName>
    </recommendedName>
</protein>
<dbReference type="Proteomes" id="UP000053825">
    <property type="component" value="Unassembled WGS sequence"/>
</dbReference>